<evidence type="ECO:0000256" key="3">
    <source>
        <dbReference type="ARBA" id="ARBA00008737"/>
    </source>
</evidence>
<keyword evidence="7" id="KW-0210">Decarboxylase</keyword>
<dbReference type="PROSITE" id="PS00614">
    <property type="entry name" value="IGPS"/>
    <property type="match status" value="1"/>
</dbReference>
<organism evidence="12 13">
    <name type="scientific">Candidatus Terraquivivens tikiterensis</name>
    <dbReference type="NCBI Taxonomy" id="1980982"/>
    <lineage>
        <taxon>Archaea</taxon>
        <taxon>Nitrososphaerota</taxon>
        <taxon>Candidatus Wolframiiraptoraceae</taxon>
        <taxon>Candidatus Terraquivivens</taxon>
    </lineage>
</organism>
<dbReference type="Pfam" id="PF00218">
    <property type="entry name" value="IGPS"/>
    <property type="match status" value="1"/>
</dbReference>
<dbReference type="PANTHER" id="PTHR22854">
    <property type="entry name" value="TRYPTOPHAN BIOSYNTHESIS PROTEIN"/>
    <property type="match status" value="1"/>
</dbReference>
<comment type="caution">
    <text evidence="12">The sequence shown here is derived from an EMBL/GenBank/DDBJ whole genome shotgun (WGS) entry which is preliminary data.</text>
</comment>
<evidence type="ECO:0000256" key="10">
    <source>
        <dbReference type="ARBA" id="ARBA00023239"/>
    </source>
</evidence>
<dbReference type="CDD" id="cd00331">
    <property type="entry name" value="IGPS"/>
    <property type="match status" value="1"/>
</dbReference>
<evidence type="ECO:0000256" key="4">
    <source>
        <dbReference type="ARBA" id="ARBA00012362"/>
    </source>
</evidence>
<proteinExistence type="inferred from homology"/>
<name>A0A2R7Y9W5_9ARCH</name>
<comment type="catalytic activity">
    <reaction evidence="1">
        <text>1-(2-carboxyphenylamino)-1-deoxy-D-ribulose 5-phosphate + H(+) = (1S,2R)-1-C-(indol-3-yl)glycerol 3-phosphate + CO2 + H2O</text>
        <dbReference type="Rhea" id="RHEA:23476"/>
        <dbReference type="ChEBI" id="CHEBI:15377"/>
        <dbReference type="ChEBI" id="CHEBI:15378"/>
        <dbReference type="ChEBI" id="CHEBI:16526"/>
        <dbReference type="ChEBI" id="CHEBI:58613"/>
        <dbReference type="ChEBI" id="CHEBI:58866"/>
        <dbReference type="EC" id="4.1.1.48"/>
    </reaction>
</comment>
<reference evidence="12 13" key="1">
    <citation type="submission" date="2017-04" db="EMBL/GenBank/DDBJ databases">
        <title>Draft Aigarchaeota genome from a New Zealand hot spring.</title>
        <authorList>
            <person name="Reysenbach A.-L."/>
            <person name="Donaho J.A."/>
            <person name="Gerhart J."/>
            <person name="Kelley J.F."/>
            <person name="Kouba K."/>
            <person name="Podar M."/>
            <person name="Stott M."/>
        </authorList>
    </citation>
    <scope>NUCLEOTIDE SEQUENCE [LARGE SCALE GENOMIC DNA]</scope>
    <source>
        <strain evidence="12">NZ13_MG1</strain>
    </source>
</reference>
<dbReference type="GO" id="GO:0000162">
    <property type="term" value="P:L-tryptophan biosynthetic process"/>
    <property type="evidence" value="ECO:0007669"/>
    <property type="project" value="UniProtKB-UniPathway"/>
</dbReference>
<dbReference type="InterPro" id="IPR045186">
    <property type="entry name" value="Indole-3-glycerol_P_synth"/>
</dbReference>
<dbReference type="SUPFAM" id="SSF51366">
    <property type="entry name" value="Ribulose-phoshate binding barrel"/>
    <property type="match status" value="1"/>
</dbReference>
<protein>
    <recommendedName>
        <fullName evidence="5">Indole-3-glycerol phosphate synthase</fullName>
        <ecNumber evidence="4">4.1.1.48</ecNumber>
    </recommendedName>
</protein>
<evidence type="ECO:0000256" key="6">
    <source>
        <dbReference type="ARBA" id="ARBA00022605"/>
    </source>
</evidence>
<dbReference type="InterPro" id="IPR013798">
    <property type="entry name" value="Indole-3-glycerol_P_synth_dom"/>
</dbReference>
<sequence length="262" mass="29138">MAGFLEVLVKKSIERVKNGYYSIDYSVKPPKPLSLKDAMLTCKFVPIVAELKQASPTMRRRVHADVKAVARAMERGGAVGVSVLTESDFFNGSLENLRIVRETVSIPVLMKDIIVSDVQLDAASRLGANAVLLIKRVYDQRMCDEDLDEMIKTAHSLGLEVLLETHTEEEFISGMDTEADMLGINNRDLETLRVDLGVSERILKNLKAKRKPIVCESGIKGPEDVVLLKNLGADAFLVGTYIMTSTDVEARVRELVRVYDVR</sequence>
<keyword evidence="9" id="KW-0057">Aromatic amino acid biosynthesis</keyword>
<dbReference type="Proteomes" id="UP000244066">
    <property type="component" value="Unassembled WGS sequence"/>
</dbReference>
<dbReference type="EMBL" id="NDWU01000001">
    <property type="protein sequence ID" value="PUA34328.1"/>
    <property type="molecule type" value="Genomic_DNA"/>
</dbReference>
<accession>A0A2R7Y9W5</accession>
<evidence type="ECO:0000256" key="1">
    <source>
        <dbReference type="ARBA" id="ARBA00001633"/>
    </source>
</evidence>
<gene>
    <name evidence="12" type="ORF">B9J98_00320</name>
</gene>
<evidence type="ECO:0000256" key="7">
    <source>
        <dbReference type="ARBA" id="ARBA00022793"/>
    </source>
</evidence>
<dbReference type="Gene3D" id="3.20.20.70">
    <property type="entry name" value="Aldolase class I"/>
    <property type="match status" value="1"/>
</dbReference>
<comment type="pathway">
    <text evidence="2">Amino-acid biosynthesis; L-tryptophan biosynthesis; L-tryptophan from chorismate: step 4/5.</text>
</comment>
<keyword evidence="10" id="KW-0456">Lyase</keyword>
<evidence type="ECO:0000313" key="12">
    <source>
        <dbReference type="EMBL" id="PUA34328.1"/>
    </source>
</evidence>
<evidence type="ECO:0000256" key="2">
    <source>
        <dbReference type="ARBA" id="ARBA00004696"/>
    </source>
</evidence>
<dbReference type="InterPro" id="IPR001468">
    <property type="entry name" value="Indole-3-GlycerolPSynthase_CS"/>
</dbReference>
<dbReference type="GO" id="GO:0004640">
    <property type="term" value="F:phosphoribosylanthranilate isomerase activity"/>
    <property type="evidence" value="ECO:0007669"/>
    <property type="project" value="TreeGrafter"/>
</dbReference>
<evidence type="ECO:0000256" key="5">
    <source>
        <dbReference type="ARBA" id="ARBA00018080"/>
    </source>
</evidence>
<keyword evidence="8" id="KW-0822">Tryptophan biosynthesis</keyword>
<dbReference type="PANTHER" id="PTHR22854:SF2">
    <property type="entry name" value="INDOLE-3-GLYCEROL-PHOSPHATE SYNTHASE"/>
    <property type="match status" value="1"/>
</dbReference>
<evidence type="ECO:0000256" key="8">
    <source>
        <dbReference type="ARBA" id="ARBA00022822"/>
    </source>
</evidence>
<dbReference type="InterPro" id="IPR011060">
    <property type="entry name" value="RibuloseP-bd_barrel"/>
</dbReference>
<evidence type="ECO:0000256" key="9">
    <source>
        <dbReference type="ARBA" id="ARBA00023141"/>
    </source>
</evidence>
<feature type="domain" description="Indole-3-glycerol phosphate synthase" evidence="11">
    <location>
        <begin position="24"/>
        <end position="255"/>
    </location>
</feature>
<comment type="similarity">
    <text evidence="3">Belongs to the TrpC family.</text>
</comment>
<dbReference type="UniPathway" id="UPA00035">
    <property type="reaction ID" value="UER00043"/>
</dbReference>
<evidence type="ECO:0000313" key="13">
    <source>
        <dbReference type="Proteomes" id="UP000244066"/>
    </source>
</evidence>
<keyword evidence="6" id="KW-0028">Amino-acid biosynthesis</keyword>
<dbReference type="AlphaFoldDB" id="A0A2R7Y9W5"/>
<dbReference type="EC" id="4.1.1.48" evidence="4"/>
<evidence type="ECO:0000259" key="11">
    <source>
        <dbReference type="Pfam" id="PF00218"/>
    </source>
</evidence>
<dbReference type="InterPro" id="IPR013785">
    <property type="entry name" value="Aldolase_TIM"/>
</dbReference>
<dbReference type="GO" id="GO:0004425">
    <property type="term" value="F:indole-3-glycerol-phosphate synthase activity"/>
    <property type="evidence" value="ECO:0007669"/>
    <property type="project" value="UniProtKB-EC"/>
</dbReference>